<protein>
    <submittedName>
        <fullName evidence="5">Muscle M-line assembly protein unc-89-like</fullName>
    </submittedName>
</protein>
<feature type="compositionally biased region" description="Basic residues" evidence="1">
    <location>
        <begin position="516"/>
        <end position="585"/>
    </location>
</feature>
<keyword evidence="4" id="KW-1185">Reference proteome</keyword>
<evidence type="ECO:0000313" key="4">
    <source>
        <dbReference type="Proteomes" id="UP000694844"/>
    </source>
</evidence>
<dbReference type="AlphaFoldDB" id="A0A8B8DXZ4"/>
<dbReference type="OrthoDB" id="6155303at2759"/>
<gene>
    <name evidence="5" type="primary">LOC111130077</name>
</gene>
<feature type="compositionally biased region" description="Basic residues" evidence="1">
    <location>
        <begin position="216"/>
        <end position="242"/>
    </location>
</feature>
<feature type="compositionally biased region" description="Basic residues" evidence="1">
    <location>
        <begin position="291"/>
        <end position="310"/>
    </location>
</feature>
<feature type="compositionally biased region" description="Basic residues" evidence="1">
    <location>
        <begin position="251"/>
        <end position="282"/>
    </location>
</feature>
<feature type="domain" description="F5/8 type C" evidence="3">
    <location>
        <begin position="711"/>
        <end position="886"/>
    </location>
</feature>
<dbReference type="SUPFAM" id="SSF49785">
    <property type="entry name" value="Galactose-binding domain-like"/>
    <property type="match status" value="1"/>
</dbReference>
<reference evidence="5" key="1">
    <citation type="submission" date="2025-08" db="UniProtKB">
        <authorList>
            <consortium name="RefSeq"/>
        </authorList>
    </citation>
    <scope>IDENTIFICATION</scope>
    <source>
        <tissue evidence="5">Whole sample</tissue>
    </source>
</reference>
<evidence type="ECO:0000256" key="2">
    <source>
        <dbReference type="SAM" id="SignalP"/>
    </source>
</evidence>
<feature type="region of interest" description="Disordered" evidence="1">
    <location>
        <begin position="200"/>
        <end position="705"/>
    </location>
</feature>
<organism evidence="4 5">
    <name type="scientific">Crassostrea virginica</name>
    <name type="common">Eastern oyster</name>
    <dbReference type="NCBI Taxonomy" id="6565"/>
    <lineage>
        <taxon>Eukaryota</taxon>
        <taxon>Metazoa</taxon>
        <taxon>Spiralia</taxon>
        <taxon>Lophotrochozoa</taxon>
        <taxon>Mollusca</taxon>
        <taxon>Bivalvia</taxon>
        <taxon>Autobranchia</taxon>
        <taxon>Pteriomorphia</taxon>
        <taxon>Ostreida</taxon>
        <taxon>Ostreoidea</taxon>
        <taxon>Ostreidae</taxon>
        <taxon>Crassostrea</taxon>
    </lineage>
</organism>
<feature type="compositionally biased region" description="Basic residues" evidence="1">
    <location>
        <begin position="363"/>
        <end position="390"/>
    </location>
</feature>
<dbReference type="GeneID" id="111130077"/>
<dbReference type="RefSeq" id="XP_022332473.1">
    <property type="nucleotide sequence ID" value="XM_022476765.1"/>
</dbReference>
<evidence type="ECO:0000259" key="3">
    <source>
        <dbReference type="PROSITE" id="PS50022"/>
    </source>
</evidence>
<feature type="compositionally biased region" description="Basic and acidic residues" evidence="1">
    <location>
        <begin position="406"/>
        <end position="427"/>
    </location>
</feature>
<feature type="compositionally biased region" description="Basic and acidic residues" evidence="1">
    <location>
        <begin position="343"/>
        <end position="362"/>
    </location>
</feature>
<dbReference type="PROSITE" id="PS50022">
    <property type="entry name" value="FA58C_3"/>
    <property type="match status" value="1"/>
</dbReference>
<dbReference type="Proteomes" id="UP000694844">
    <property type="component" value="Chromosome 4"/>
</dbReference>
<dbReference type="InterPro" id="IPR000421">
    <property type="entry name" value="FA58C"/>
</dbReference>
<evidence type="ECO:0000313" key="5">
    <source>
        <dbReference type="RefSeq" id="XP_022332473.1"/>
    </source>
</evidence>
<feature type="chain" id="PRO_5034908442" evidence="2">
    <location>
        <begin position="21"/>
        <end position="892"/>
    </location>
</feature>
<accession>A0A8B8DXZ4</accession>
<dbReference type="Gene3D" id="2.60.120.260">
    <property type="entry name" value="Galactose-binding domain-like"/>
    <property type="match status" value="2"/>
</dbReference>
<keyword evidence="2" id="KW-0732">Signal</keyword>
<dbReference type="InterPro" id="IPR008979">
    <property type="entry name" value="Galactose-bd-like_sf"/>
</dbReference>
<feature type="compositionally biased region" description="Basic residues" evidence="1">
    <location>
        <begin position="598"/>
        <end position="611"/>
    </location>
</feature>
<evidence type="ECO:0000256" key="1">
    <source>
        <dbReference type="SAM" id="MobiDB-lite"/>
    </source>
</evidence>
<name>A0A8B8DXZ4_CRAVI</name>
<dbReference type="KEGG" id="cvn:111130077"/>
<sequence length="892" mass="102654">MKQPRFLCLAIIGLSGIVFGDPPVPTTPSPVGNDCVRRITTQVSRYFWKLQSKRVDYRERNNLVFADIPFQQLTTVYGWTMRGKTGRISQTREDGRGIITEYMVQFLNSDGNWIFLNNSSTGKQIFINLGNLAIPDTITSVTLANPVKTLVLRVIPELWDGVPFMLLSIQHCGDPVEGVQRPVLPVQLTHNSIKKNLEHQVRKNSQTHAAPVRQGGKQKAKQATRRHYHRVHNKHGGKKGGKSKSTEDRQRVHHRKPKGRKSNHKKKHHRVHNKHGGKKGGKSKSSEDRQRVHHRKPKGRKSNHKTKARPTHPVSQYQQSQSPPRPTYRRHSPAEVDSYGRGWDVRHRREQKTTHHRDDKRKTSNNKCKKRKVKYICKKNKKMVQTKSKKPSNETTKSRRPKAKKPTKEVKKEQKKPTKETKKEPKKQIHKTKKEPKKQIHKTKKEPKKPIHKTKKEPKKPVHKTKTKPRKPIHQTKTKPKKPIHKTGKQPKKPTHKTGKQPKKPAHKTKTEQKKPTHKTGKQPKKPAHKTGKQPKKPTHKTGKQPKKPTHKTGKQPKKPAHKTGKQPKKPTHKTGKQPKKPTHKNKQEQKKPTNKTSKSKTQRKGDKKLKNKSDKSKIKNSTSKNRPIAKENRKNHQTSRHMKPGTQKVKSQKVKKPAGKLLKPPPSGEVQVTRPYDPKAAPPQNGTTKTEVIAPGKTGPSPKLTETQHLAKENLDFTKSTYESCRLRPVWRYNKALFRPVDSFSDRSDSRQAWRAMYGLGIQPYRFQIPESYQKSRNQKYYLEIDFRKITSVFGLKVAGSSSQLQWGAVTRFSLFHKRKDSEPWQGYMDHLNQPRVFEVGSREKANAHAPAVFKLDIPITAKALRIYPERWASTPLLMIDLITCETSYKH</sequence>
<feature type="signal peptide" evidence="2">
    <location>
        <begin position="1"/>
        <end position="20"/>
    </location>
</feature>
<feature type="compositionally biased region" description="Basic residues" evidence="1">
    <location>
        <begin position="428"/>
        <end position="508"/>
    </location>
</feature>
<proteinExistence type="predicted"/>